<protein>
    <submittedName>
        <fullName evidence="2">Unannotated protein</fullName>
    </submittedName>
</protein>
<dbReference type="InterPro" id="IPR044992">
    <property type="entry name" value="ChyE-like"/>
</dbReference>
<dbReference type="PANTHER" id="PTHR42695:SF5">
    <property type="entry name" value="GLUTAMINE AMIDOTRANSFERASE YLR126C-RELATED"/>
    <property type="match status" value="1"/>
</dbReference>
<dbReference type="CDD" id="cd01741">
    <property type="entry name" value="GATase1_1"/>
    <property type="match status" value="1"/>
</dbReference>
<feature type="domain" description="Glutamine amidotransferase" evidence="1">
    <location>
        <begin position="69"/>
        <end position="172"/>
    </location>
</feature>
<dbReference type="AlphaFoldDB" id="A0A6J6FVJ0"/>
<dbReference type="PROSITE" id="PS51273">
    <property type="entry name" value="GATASE_TYPE_1"/>
    <property type="match status" value="1"/>
</dbReference>
<dbReference type="EMBL" id="CAEZTS010000197">
    <property type="protein sequence ID" value="CAB4592771.1"/>
    <property type="molecule type" value="Genomic_DNA"/>
</dbReference>
<dbReference type="SUPFAM" id="SSF52317">
    <property type="entry name" value="Class I glutamine amidotransferase-like"/>
    <property type="match status" value="1"/>
</dbReference>
<reference evidence="2" key="1">
    <citation type="submission" date="2020-05" db="EMBL/GenBank/DDBJ databases">
        <authorList>
            <person name="Chiriac C."/>
            <person name="Salcher M."/>
            <person name="Ghai R."/>
            <person name="Kavagutti S V."/>
        </authorList>
    </citation>
    <scope>NUCLEOTIDE SEQUENCE</scope>
</reference>
<sequence>MSTVRALLVANSIDADPGFVGERLRHHGFAFDECMRENPGEWPNLAGHDLVLLLGSEWSVYWEKVGREVEAESALIREATRTGVPIFGICFGSQMIAHTLGGSVQRATRPEVGWHRVESAVPEVIAPGPWLQWHFDVFTPPSGWEVMATSPSGPQAIRSGRTFATQFHPEANESMLAAWTAGSDDLARLGMSADDVMAQTRDHVKTSRPACARLVDWFMNQVAHG</sequence>
<gene>
    <name evidence="2" type="ORF">UFOPK1722_01727</name>
</gene>
<dbReference type="GO" id="GO:0005829">
    <property type="term" value="C:cytosol"/>
    <property type="evidence" value="ECO:0007669"/>
    <property type="project" value="TreeGrafter"/>
</dbReference>
<dbReference type="Pfam" id="PF00117">
    <property type="entry name" value="GATase"/>
    <property type="match status" value="1"/>
</dbReference>
<dbReference type="InterPro" id="IPR017926">
    <property type="entry name" value="GATASE"/>
</dbReference>
<evidence type="ECO:0000259" key="1">
    <source>
        <dbReference type="Pfam" id="PF00117"/>
    </source>
</evidence>
<name>A0A6J6FVJ0_9ZZZZ</name>
<evidence type="ECO:0000313" key="2">
    <source>
        <dbReference type="EMBL" id="CAB4592771.1"/>
    </source>
</evidence>
<proteinExistence type="predicted"/>
<dbReference type="Gene3D" id="3.40.50.880">
    <property type="match status" value="1"/>
</dbReference>
<organism evidence="2">
    <name type="scientific">freshwater metagenome</name>
    <dbReference type="NCBI Taxonomy" id="449393"/>
    <lineage>
        <taxon>unclassified sequences</taxon>
        <taxon>metagenomes</taxon>
        <taxon>ecological metagenomes</taxon>
    </lineage>
</organism>
<accession>A0A6J6FVJ0</accession>
<dbReference type="InterPro" id="IPR029062">
    <property type="entry name" value="Class_I_gatase-like"/>
</dbReference>
<dbReference type="PANTHER" id="PTHR42695">
    <property type="entry name" value="GLUTAMINE AMIDOTRANSFERASE YLR126C-RELATED"/>
    <property type="match status" value="1"/>
</dbReference>